<dbReference type="CDD" id="cd01286">
    <property type="entry name" value="deoxycytidylate_deaminase"/>
    <property type="match status" value="1"/>
</dbReference>
<dbReference type="InterPro" id="IPR015517">
    <property type="entry name" value="dCMP_deaminase-rel"/>
</dbReference>
<reference evidence="11 12" key="1">
    <citation type="journal article" date="2020" name="ISME J.">
        <title>Uncovering the hidden diversity of litter-decomposition mechanisms in mushroom-forming fungi.</title>
        <authorList>
            <person name="Floudas D."/>
            <person name="Bentzer J."/>
            <person name="Ahren D."/>
            <person name="Johansson T."/>
            <person name="Persson P."/>
            <person name="Tunlid A."/>
        </authorList>
    </citation>
    <scope>NUCLEOTIDE SEQUENCE [LARGE SCALE GENOMIC DNA]</scope>
    <source>
        <strain evidence="11 12">CBS 291.85</strain>
    </source>
</reference>
<evidence type="ECO:0000313" key="12">
    <source>
        <dbReference type="Proteomes" id="UP000559256"/>
    </source>
</evidence>
<dbReference type="EMBL" id="JAACJM010000015">
    <property type="protein sequence ID" value="KAF5368431.1"/>
    <property type="molecule type" value="Genomic_DNA"/>
</dbReference>
<organism evidence="11 12">
    <name type="scientific">Tetrapyrgos nigripes</name>
    <dbReference type="NCBI Taxonomy" id="182062"/>
    <lineage>
        <taxon>Eukaryota</taxon>
        <taxon>Fungi</taxon>
        <taxon>Dikarya</taxon>
        <taxon>Basidiomycota</taxon>
        <taxon>Agaricomycotina</taxon>
        <taxon>Agaricomycetes</taxon>
        <taxon>Agaricomycetidae</taxon>
        <taxon>Agaricales</taxon>
        <taxon>Marasmiineae</taxon>
        <taxon>Marasmiaceae</taxon>
        <taxon>Tetrapyrgos</taxon>
    </lineage>
</organism>
<keyword evidence="3" id="KW-0479">Metal-binding</keyword>
<feature type="domain" description="CMP/dCMP-type deaminase" evidence="10">
    <location>
        <begin position="219"/>
        <end position="357"/>
    </location>
</feature>
<dbReference type="InterPro" id="IPR002125">
    <property type="entry name" value="CMP_dCMP_dom"/>
</dbReference>
<dbReference type="PANTHER" id="PTHR11086">
    <property type="entry name" value="DEOXYCYTIDYLATE DEAMINASE-RELATED"/>
    <property type="match status" value="1"/>
</dbReference>
<dbReference type="GO" id="GO:0005737">
    <property type="term" value="C:cytoplasm"/>
    <property type="evidence" value="ECO:0007669"/>
    <property type="project" value="TreeGrafter"/>
</dbReference>
<evidence type="ECO:0000256" key="8">
    <source>
        <dbReference type="ARBA" id="ARBA00041763"/>
    </source>
</evidence>
<dbReference type="InterPro" id="IPR016193">
    <property type="entry name" value="Cytidine_deaminase-like"/>
</dbReference>
<proteinExistence type="inferred from homology"/>
<dbReference type="GO" id="GO:0009165">
    <property type="term" value="P:nucleotide biosynthetic process"/>
    <property type="evidence" value="ECO:0007669"/>
    <property type="project" value="UniProtKB-KW"/>
</dbReference>
<evidence type="ECO:0000256" key="3">
    <source>
        <dbReference type="ARBA" id="ARBA00022723"/>
    </source>
</evidence>
<dbReference type="GO" id="GO:0008270">
    <property type="term" value="F:zinc ion binding"/>
    <property type="evidence" value="ECO:0007669"/>
    <property type="project" value="InterPro"/>
</dbReference>
<gene>
    <name evidence="11" type="ORF">D9758_002253</name>
</gene>
<comment type="caution">
    <text evidence="11">The sequence shown here is derived from an EMBL/GenBank/DDBJ whole genome shotgun (WGS) entry which is preliminary data.</text>
</comment>
<dbReference type="InterPro" id="IPR035105">
    <property type="entry name" value="Deoxycytidylate_deaminase_dom"/>
</dbReference>
<dbReference type="InterPro" id="IPR016192">
    <property type="entry name" value="APOBEC/CMP_deaminase_Zn-bd"/>
</dbReference>
<keyword evidence="12" id="KW-1185">Reference proteome</keyword>
<evidence type="ECO:0000256" key="6">
    <source>
        <dbReference type="ARBA" id="ARBA00022833"/>
    </source>
</evidence>
<evidence type="ECO:0000256" key="5">
    <source>
        <dbReference type="ARBA" id="ARBA00022801"/>
    </source>
</evidence>
<dbReference type="GO" id="GO:0004132">
    <property type="term" value="F:dCMP deaminase activity"/>
    <property type="evidence" value="ECO:0007669"/>
    <property type="project" value="UniProtKB-EC"/>
</dbReference>
<evidence type="ECO:0000256" key="9">
    <source>
        <dbReference type="ARBA" id="ARBA00071582"/>
    </source>
</evidence>
<dbReference type="PROSITE" id="PS51747">
    <property type="entry name" value="CYT_DCMP_DEAMINASES_2"/>
    <property type="match status" value="1"/>
</dbReference>
<dbReference type="PROSITE" id="PS00903">
    <property type="entry name" value="CYT_DCMP_DEAMINASES_1"/>
    <property type="match status" value="1"/>
</dbReference>
<comment type="cofactor">
    <cofactor evidence="1">
        <name>Zn(2+)</name>
        <dbReference type="ChEBI" id="CHEBI:29105"/>
    </cofactor>
</comment>
<dbReference type="OrthoDB" id="6710946at2759"/>
<evidence type="ECO:0000256" key="4">
    <source>
        <dbReference type="ARBA" id="ARBA00022727"/>
    </source>
</evidence>
<keyword evidence="6" id="KW-0862">Zinc</keyword>
<accession>A0A8H5GNU5</accession>
<comment type="similarity">
    <text evidence="2">Belongs to the cytidine and deoxycytidylate deaminase family.</text>
</comment>
<keyword evidence="5" id="KW-0378">Hydrolase</keyword>
<keyword evidence="4" id="KW-0545">Nucleotide biosynthesis</keyword>
<dbReference type="Gene3D" id="3.40.140.10">
    <property type="entry name" value="Cytidine Deaminase, domain 2"/>
    <property type="match status" value="1"/>
</dbReference>
<dbReference type="PANTHER" id="PTHR11086:SF18">
    <property type="entry name" value="DEOXYCYTIDYLATE DEAMINASE"/>
    <property type="match status" value="1"/>
</dbReference>
<dbReference type="Proteomes" id="UP000559256">
    <property type="component" value="Unassembled WGS sequence"/>
</dbReference>
<protein>
    <recommendedName>
        <fullName evidence="9">Deoxycytidylate deaminase</fullName>
        <ecNumber evidence="7">3.5.4.12</ecNumber>
    </recommendedName>
    <alternativeName>
        <fullName evidence="8">dCMP deaminase</fullName>
    </alternativeName>
</protein>
<evidence type="ECO:0000256" key="2">
    <source>
        <dbReference type="ARBA" id="ARBA00006576"/>
    </source>
</evidence>
<dbReference type="FunFam" id="3.40.140.10:FF:000035">
    <property type="entry name" value="dCMP deaminase"/>
    <property type="match status" value="1"/>
</dbReference>
<sequence length="399" mass="44577">MIAIIGTKCSGKSSLEDYLVSVKGFVSIRIGLGSPRNSIDQGISELSLANTSTSSSVSRKHESFLTFDATPLPSPSPNSPKNIFDDNHLNFDSPEEVLDHVTRNWKTNFVTCDLDTKGLIEMFIKRPFFMLVSVDAPIYDRFLRFQKTSNCLLEDFVREDDAHRFGIHDHGRRLTRNSSLYGIDEHVNIHIVNDFEELSGLYAHVESLDLLNPCHLRPDWDTYFMTLASLASQRSNCMKRRVGAILVRDKRIVATGYNGTPRHLRNCNEGGCQKCNGTSGFGNDLGECVCLHAEENALLEAGRERVGDGAVLYCNTCPCLKCTVKIIQTGVKSVVYNLTYKVDAASARLFQEAGVELRRFDPAAPPHQPHLSVLESHLDLDGYTNGDVFDATPTEWDRR</sequence>
<dbReference type="EC" id="3.5.4.12" evidence="7"/>
<name>A0A8H5GNU5_9AGAR</name>
<dbReference type="AlphaFoldDB" id="A0A8H5GNU5"/>
<evidence type="ECO:0000256" key="1">
    <source>
        <dbReference type="ARBA" id="ARBA00001947"/>
    </source>
</evidence>
<dbReference type="SUPFAM" id="SSF53927">
    <property type="entry name" value="Cytidine deaminase-like"/>
    <property type="match status" value="1"/>
</dbReference>
<evidence type="ECO:0000256" key="7">
    <source>
        <dbReference type="ARBA" id="ARBA00038938"/>
    </source>
</evidence>
<evidence type="ECO:0000313" key="11">
    <source>
        <dbReference type="EMBL" id="KAF5368431.1"/>
    </source>
</evidence>
<evidence type="ECO:0000259" key="10">
    <source>
        <dbReference type="PROSITE" id="PS51747"/>
    </source>
</evidence>
<dbReference type="Pfam" id="PF00383">
    <property type="entry name" value="dCMP_cyt_deam_1"/>
    <property type="match status" value="1"/>
</dbReference>